<dbReference type="GO" id="GO:0016151">
    <property type="term" value="F:nickel cation binding"/>
    <property type="evidence" value="ECO:0007669"/>
    <property type="project" value="InterPro"/>
</dbReference>
<evidence type="ECO:0000256" key="3">
    <source>
        <dbReference type="ARBA" id="ARBA00023186"/>
    </source>
</evidence>
<dbReference type="GO" id="GO:0065003">
    <property type="term" value="P:protein-containing complex assembly"/>
    <property type="evidence" value="ECO:0007669"/>
    <property type="project" value="InterPro"/>
</dbReference>
<dbReference type="Pfam" id="PF05194">
    <property type="entry name" value="UreE_C"/>
    <property type="match status" value="1"/>
</dbReference>
<dbReference type="Gene3D" id="3.30.70.790">
    <property type="entry name" value="UreE, C-terminal domain"/>
    <property type="match status" value="1"/>
</dbReference>
<dbReference type="GO" id="GO:0019627">
    <property type="term" value="P:urea metabolic process"/>
    <property type="evidence" value="ECO:0007669"/>
    <property type="project" value="InterPro"/>
</dbReference>
<evidence type="ECO:0000256" key="2">
    <source>
        <dbReference type="ARBA" id="ARBA00022596"/>
    </source>
</evidence>
<evidence type="ECO:0000313" key="5">
    <source>
        <dbReference type="EMBL" id="RBP47962.1"/>
    </source>
</evidence>
<dbReference type="AlphaFoldDB" id="A0A366HUK9"/>
<organism evidence="5 6">
    <name type="scientific">Roseimicrobium gellanilyticum</name>
    <dbReference type="NCBI Taxonomy" id="748857"/>
    <lineage>
        <taxon>Bacteria</taxon>
        <taxon>Pseudomonadati</taxon>
        <taxon>Verrucomicrobiota</taxon>
        <taxon>Verrucomicrobiia</taxon>
        <taxon>Verrucomicrobiales</taxon>
        <taxon>Verrucomicrobiaceae</taxon>
        <taxon>Roseimicrobium</taxon>
    </lineage>
</organism>
<protein>
    <submittedName>
        <fullName evidence="5">Urease accessory protein</fullName>
    </submittedName>
</protein>
<dbReference type="GO" id="GO:0006457">
    <property type="term" value="P:protein folding"/>
    <property type="evidence" value="ECO:0007669"/>
    <property type="project" value="InterPro"/>
</dbReference>
<evidence type="ECO:0000313" key="6">
    <source>
        <dbReference type="Proteomes" id="UP000253426"/>
    </source>
</evidence>
<dbReference type="GO" id="GO:0005737">
    <property type="term" value="C:cytoplasm"/>
    <property type="evidence" value="ECO:0007669"/>
    <property type="project" value="InterPro"/>
</dbReference>
<name>A0A366HUK9_9BACT</name>
<keyword evidence="3" id="KW-0143">Chaperone</keyword>
<dbReference type="InterPro" id="IPR012406">
    <property type="entry name" value="UreE"/>
</dbReference>
<dbReference type="SUPFAM" id="SSF69737">
    <property type="entry name" value="Urease metallochaperone UreE, C-terminal domain"/>
    <property type="match status" value="1"/>
</dbReference>
<feature type="domain" description="Urease accessory protein UreE C-terminal" evidence="4">
    <location>
        <begin position="74"/>
        <end position="136"/>
    </location>
</feature>
<dbReference type="PIRSF" id="PIRSF036402">
    <property type="entry name" value="Ureas_acces_UreE"/>
    <property type="match status" value="1"/>
</dbReference>
<dbReference type="InterPro" id="IPR007864">
    <property type="entry name" value="UreE_C_dom"/>
</dbReference>
<keyword evidence="2" id="KW-0533">Nickel</keyword>
<dbReference type="OrthoDB" id="193268at2"/>
<gene>
    <name evidence="5" type="ORF">DES53_101762</name>
</gene>
<comment type="caution">
    <text evidence="5">The sequence shown here is derived from an EMBL/GenBank/DDBJ whole genome shotgun (WGS) entry which is preliminary data.</text>
</comment>
<accession>A0A366HUK9</accession>
<keyword evidence="1" id="KW-0963">Cytoplasm</keyword>
<evidence type="ECO:0000256" key="1">
    <source>
        <dbReference type="ARBA" id="ARBA00022490"/>
    </source>
</evidence>
<proteinExistence type="predicted"/>
<dbReference type="EMBL" id="QNRR01000001">
    <property type="protein sequence ID" value="RBP47962.1"/>
    <property type="molecule type" value="Genomic_DNA"/>
</dbReference>
<evidence type="ECO:0000259" key="4">
    <source>
        <dbReference type="Pfam" id="PF05194"/>
    </source>
</evidence>
<keyword evidence="6" id="KW-1185">Reference proteome</keyword>
<reference evidence="5 6" key="1">
    <citation type="submission" date="2018-06" db="EMBL/GenBank/DDBJ databases">
        <title>Genomic Encyclopedia of Type Strains, Phase IV (KMG-IV): sequencing the most valuable type-strain genomes for metagenomic binning, comparative biology and taxonomic classification.</title>
        <authorList>
            <person name="Goeker M."/>
        </authorList>
    </citation>
    <scope>NUCLEOTIDE SEQUENCE [LARGE SCALE GENOMIC DNA]</scope>
    <source>
        <strain evidence="5 6">DSM 25532</strain>
    </source>
</reference>
<sequence>MHLIHRMAAPTSARPEASQIVLNAERSMFLKRRWRGVADDGQEFGFDLQERLKDGCVIFQTETVDYIIRQIPELVYQVKMTSPEFAALVGWKVGNLHFPVQITAEWVRITHDLAIKQLLEREGWPFEEATVVFNPLRVMPHAS</sequence>
<dbReference type="Proteomes" id="UP000253426">
    <property type="component" value="Unassembled WGS sequence"/>
</dbReference>